<evidence type="ECO:0000256" key="1">
    <source>
        <dbReference type="ARBA" id="ARBA00006174"/>
    </source>
</evidence>
<protein>
    <submittedName>
        <fullName evidence="4">Immune-responsive protein 1</fullName>
    </submittedName>
</protein>
<dbReference type="Pfam" id="PF19305">
    <property type="entry name" value="MmgE_PrpD_C"/>
    <property type="match status" value="1"/>
</dbReference>
<dbReference type="EMBL" id="LNQE01000844">
    <property type="protein sequence ID" value="KUG24552.1"/>
    <property type="molecule type" value="Genomic_DNA"/>
</dbReference>
<dbReference type="AlphaFoldDB" id="A0A0W8FUG0"/>
<reference evidence="4" key="1">
    <citation type="journal article" date="2015" name="Proc. Natl. Acad. Sci. U.S.A.">
        <title>Networks of energetic and metabolic interactions define dynamics in microbial communities.</title>
        <authorList>
            <person name="Embree M."/>
            <person name="Liu J.K."/>
            <person name="Al-Bassam M.M."/>
            <person name="Zengler K."/>
        </authorList>
    </citation>
    <scope>NUCLEOTIDE SEQUENCE</scope>
</reference>
<dbReference type="Gene3D" id="1.10.4100.10">
    <property type="entry name" value="2-methylcitrate dehydratase PrpD"/>
    <property type="match status" value="1"/>
</dbReference>
<dbReference type="InterPro" id="IPR045336">
    <property type="entry name" value="MmgE_PrpD_N"/>
</dbReference>
<comment type="caution">
    <text evidence="4">The sequence shown here is derived from an EMBL/GenBank/DDBJ whole genome shotgun (WGS) entry which is preliminary data.</text>
</comment>
<evidence type="ECO:0000313" key="4">
    <source>
        <dbReference type="EMBL" id="KUG24552.1"/>
    </source>
</evidence>
<dbReference type="InterPro" id="IPR042188">
    <property type="entry name" value="MmgE/PrpD_sf_2"/>
</dbReference>
<accession>A0A0W8FUG0</accession>
<sequence length="447" mass="48283">MSGNGAGFTAKLASFIVNTNEQNIPEWAYEHAKVAFMDWLAVTFAGKDDPLVKILIDYVEMMGGKKQATIIGYNMKKDVSSAALINGAASHTLDYDDTLVSFFGHPSVTVFPSLLALSEWRGKSGKEFLTAYIIGLQVGGTIGACASLDHYMAGWHATSTLGHIASAAACARLLGLSEKQATYALGIGATQSSGLKRVFGTMCKPFHAGRSSQSGLLAALLAEKNFTSAEDIFEGPQGFFEALKGKVNEDVVSMLGLGWDIQNLNQKYHASCHATHSPLEAALSIIKKENIELDAIKSITVHSSTLALSAAGKTEPASGLEGKFCIPYCVANALLREETGMKAFTDEKVNDPAVRAIMKKINVINDPKMQALESLVEVETTNGKSFQAFSDILQQIPSLEVKKERVASKFLDLCEPVLGEKKSLAMKKKIETMDKLRNMKSMTRILL</sequence>
<evidence type="ECO:0000259" key="3">
    <source>
        <dbReference type="Pfam" id="PF19305"/>
    </source>
</evidence>
<dbReference type="Gene3D" id="3.30.1330.120">
    <property type="entry name" value="2-methylcitrate dehydratase PrpD"/>
    <property type="match status" value="1"/>
</dbReference>
<dbReference type="InterPro" id="IPR005656">
    <property type="entry name" value="MmgE_PrpD"/>
</dbReference>
<proteinExistence type="inferred from homology"/>
<name>A0A0W8FUG0_9ZZZZ</name>
<dbReference type="InterPro" id="IPR045337">
    <property type="entry name" value="MmgE_PrpD_C"/>
</dbReference>
<feature type="domain" description="MmgE/PrpD C-terminal" evidence="3">
    <location>
        <begin position="269"/>
        <end position="424"/>
    </location>
</feature>
<dbReference type="PANTHER" id="PTHR16943:SF8">
    <property type="entry name" value="2-METHYLCITRATE DEHYDRATASE"/>
    <property type="match status" value="1"/>
</dbReference>
<evidence type="ECO:0000259" key="2">
    <source>
        <dbReference type="Pfam" id="PF03972"/>
    </source>
</evidence>
<comment type="similarity">
    <text evidence="1">Belongs to the PrpD family.</text>
</comment>
<organism evidence="4">
    <name type="scientific">hydrocarbon metagenome</name>
    <dbReference type="NCBI Taxonomy" id="938273"/>
    <lineage>
        <taxon>unclassified sequences</taxon>
        <taxon>metagenomes</taxon>
        <taxon>ecological metagenomes</taxon>
    </lineage>
</organism>
<gene>
    <name evidence="4" type="ORF">ASZ90_005664</name>
</gene>
<dbReference type="PANTHER" id="PTHR16943">
    <property type="entry name" value="2-METHYLCITRATE DEHYDRATASE-RELATED"/>
    <property type="match status" value="1"/>
</dbReference>
<dbReference type="SUPFAM" id="SSF103378">
    <property type="entry name" value="2-methylcitrate dehydratase PrpD"/>
    <property type="match status" value="1"/>
</dbReference>
<dbReference type="GO" id="GO:0016829">
    <property type="term" value="F:lyase activity"/>
    <property type="evidence" value="ECO:0007669"/>
    <property type="project" value="InterPro"/>
</dbReference>
<dbReference type="InterPro" id="IPR042183">
    <property type="entry name" value="MmgE/PrpD_sf_1"/>
</dbReference>
<feature type="domain" description="MmgE/PrpD N-terminal" evidence="2">
    <location>
        <begin position="11"/>
        <end position="246"/>
    </location>
</feature>
<dbReference type="Pfam" id="PF03972">
    <property type="entry name" value="MmgE_PrpD_N"/>
    <property type="match status" value="1"/>
</dbReference>
<dbReference type="InterPro" id="IPR036148">
    <property type="entry name" value="MmgE/PrpD_sf"/>
</dbReference>